<proteinExistence type="predicted"/>
<sequence length="361" mass="40542">MDYETFKQEMTEDLKQRLYERGVEDVEMSFHNVEKANQHYESLTVRQEGSNVGVNFNIESAFAEYEHTGDYAGVLAESTHAIMQGLENVPSVDTSELTNYEAMKEKLSIEVISAETNAELLTKIPHESMEDMAVVYRFVLESNDTGRASILVTNDMIDHMGVTHEQLKADALENAPEIRPAVIQGMSEVMREMMGPEAFEMFGLPEEQEEMMYVASVPDKNSGAGVLAYQDFMDQAAEKLGGDFYILPSSIHEILLVPDNGDKAADDLRDMVREVNATQVSPEEKLTDNVYHYDSKEHIFELAEKFEARQQEKAETQIDEKTEEHGSVLKDLKDKQKEVAAKPPVKDAAEKATKAKGGEVL</sequence>
<protein>
    <submittedName>
        <fullName evidence="2">Uncharacterized protein</fullName>
    </submittedName>
</protein>
<dbReference type="EMBL" id="JACEGA010000001">
    <property type="protein sequence ID" value="MBB2181739.1"/>
    <property type="molecule type" value="Genomic_DNA"/>
</dbReference>
<dbReference type="AlphaFoldDB" id="A0A839JYQ1"/>
<name>A0A839JYQ1_9FIRM</name>
<evidence type="ECO:0000313" key="3">
    <source>
        <dbReference type="Proteomes" id="UP000574276"/>
    </source>
</evidence>
<dbReference type="Pfam" id="PF18941">
    <property type="entry name" value="DUF5688"/>
    <property type="match status" value="1"/>
</dbReference>
<reference evidence="2 3" key="1">
    <citation type="submission" date="2020-07" db="EMBL/GenBank/DDBJ databases">
        <title>Characterization and genome sequencing of isolate MD1, a novel member within the family Lachnospiraceae.</title>
        <authorList>
            <person name="Rettenmaier R."/>
            <person name="Di Bello L."/>
            <person name="Zinser C."/>
            <person name="Scheitz K."/>
            <person name="Liebl W."/>
            <person name="Zverlov V."/>
        </authorList>
    </citation>
    <scope>NUCLEOTIDE SEQUENCE [LARGE SCALE GENOMIC DNA]</scope>
    <source>
        <strain evidence="2 3">MD1</strain>
    </source>
</reference>
<organism evidence="2 3">
    <name type="scientific">Variimorphobacter saccharofermentans</name>
    <dbReference type="NCBI Taxonomy" id="2755051"/>
    <lineage>
        <taxon>Bacteria</taxon>
        <taxon>Bacillati</taxon>
        <taxon>Bacillota</taxon>
        <taxon>Clostridia</taxon>
        <taxon>Lachnospirales</taxon>
        <taxon>Lachnospiraceae</taxon>
        <taxon>Variimorphobacter</taxon>
    </lineage>
</organism>
<dbReference type="RefSeq" id="WP_228351500.1">
    <property type="nucleotide sequence ID" value="NZ_JACEGA010000001.1"/>
</dbReference>
<evidence type="ECO:0000256" key="1">
    <source>
        <dbReference type="SAM" id="MobiDB-lite"/>
    </source>
</evidence>
<keyword evidence="3" id="KW-1185">Reference proteome</keyword>
<accession>A0A839JYQ1</accession>
<dbReference type="InterPro" id="IPR043743">
    <property type="entry name" value="DUF5688"/>
</dbReference>
<feature type="region of interest" description="Disordered" evidence="1">
    <location>
        <begin position="311"/>
        <end position="361"/>
    </location>
</feature>
<gene>
    <name evidence="2" type="ORF">H0486_02455</name>
</gene>
<evidence type="ECO:0000313" key="2">
    <source>
        <dbReference type="EMBL" id="MBB2181739.1"/>
    </source>
</evidence>
<comment type="caution">
    <text evidence="2">The sequence shown here is derived from an EMBL/GenBank/DDBJ whole genome shotgun (WGS) entry which is preliminary data.</text>
</comment>
<dbReference type="Proteomes" id="UP000574276">
    <property type="component" value="Unassembled WGS sequence"/>
</dbReference>